<dbReference type="EMBL" id="ANAH02000022">
    <property type="protein sequence ID" value="EPX58711.1"/>
    <property type="molecule type" value="Genomic_DNA"/>
</dbReference>
<evidence type="ECO:0000313" key="4">
    <source>
        <dbReference type="Proteomes" id="UP000011682"/>
    </source>
</evidence>
<dbReference type="PROSITE" id="PS51276">
    <property type="entry name" value="PEPTIDASE_C56_PFPI"/>
    <property type="match status" value="1"/>
</dbReference>
<dbReference type="eggNOG" id="COG0693">
    <property type="taxonomic scope" value="Bacteria"/>
</dbReference>
<dbReference type="Proteomes" id="UP000011682">
    <property type="component" value="Unassembled WGS sequence"/>
</dbReference>
<comment type="caution">
    <text evidence="3">The sequence shown here is derived from an EMBL/GenBank/DDBJ whole genome shotgun (WGS) entry which is preliminary data.</text>
</comment>
<protein>
    <submittedName>
        <fullName evidence="3">ThiJ/PfpI family protein</fullName>
    </submittedName>
</protein>
<feature type="domain" description="DJ-1/PfpI" evidence="2">
    <location>
        <begin position="34"/>
        <end position="211"/>
    </location>
</feature>
<sequence length="223" mass="24008">MKASPIAQALFPGGMIPDDSPPTPNPEKTMAQGKKLLMLVGDYVEDYEVMVPFQALQAVGHTVHAVCPEKKKGDFVRTAVHDFDGAQTYSEKPGHNFILNATFSEVDATQYDGLVVPGGRAPEYLRLNPKVIQVVRHFGETRKPIAAICHGLQILAAAGVLEGKRCTAYPACGPEVTLARGTFVEVAADDAVVDGNLVTSPAWPGHPRWIAGFLQVLGTRIQH</sequence>
<dbReference type="AlphaFoldDB" id="S9P6B7"/>
<comment type="similarity">
    <text evidence="1">Belongs to the peptidase C56 family.</text>
</comment>
<organism evidence="3 4">
    <name type="scientific">Cystobacter fuscus (strain ATCC 25194 / DSM 2262 / NBRC 100088 / M29)</name>
    <dbReference type="NCBI Taxonomy" id="1242864"/>
    <lineage>
        <taxon>Bacteria</taxon>
        <taxon>Pseudomonadati</taxon>
        <taxon>Myxococcota</taxon>
        <taxon>Myxococcia</taxon>
        <taxon>Myxococcales</taxon>
        <taxon>Cystobacterineae</taxon>
        <taxon>Archangiaceae</taxon>
        <taxon>Cystobacter</taxon>
    </lineage>
</organism>
<evidence type="ECO:0000313" key="3">
    <source>
        <dbReference type="EMBL" id="EPX58711.1"/>
    </source>
</evidence>
<dbReference type="PANTHER" id="PTHR42733">
    <property type="entry name" value="DJ-1 PROTEIN"/>
    <property type="match status" value="1"/>
</dbReference>
<evidence type="ECO:0000259" key="2">
    <source>
        <dbReference type="Pfam" id="PF01965"/>
    </source>
</evidence>
<dbReference type="Gene3D" id="3.40.50.880">
    <property type="match status" value="1"/>
</dbReference>
<dbReference type="InterPro" id="IPR006286">
    <property type="entry name" value="C56_PfpI-like"/>
</dbReference>
<gene>
    <name evidence="3" type="ORF">D187_003672</name>
</gene>
<keyword evidence="4" id="KW-1185">Reference proteome</keyword>
<dbReference type="CDD" id="cd03169">
    <property type="entry name" value="GATase1_PfpI_1"/>
    <property type="match status" value="1"/>
</dbReference>
<reference evidence="3" key="1">
    <citation type="submission" date="2013-05" db="EMBL/GenBank/DDBJ databases">
        <title>Genome assembly of Cystobacter fuscus DSM 2262.</title>
        <authorList>
            <person name="Sharma G."/>
            <person name="Khatri I."/>
            <person name="Kaur C."/>
            <person name="Mayilraj S."/>
            <person name="Subramanian S."/>
        </authorList>
    </citation>
    <scope>NUCLEOTIDE SEQUENCE [LARGE SCALE GENOMIC DNA]</scope>
    <source>
        <strain evidence="3">DSM 2262</strain>
    </source>
</reference>
<dbReference type="PANTHER" id="PTHR42733:SF2">
    <property type="entry name" value="DJ-1_THIJ_PFPI FAMILY PROTEIN"/>
    <property type="match status" value="1"/>
</dbReference>
<evidence type="ECO:0000256" key="1">
    <source>
        <dbReference type="ARBA" id="ARBA00008542"/>
    </source>
</evidence>
<proteinExistence type="inferred from homology"/>
<dbReference type="InterPro" id="IPR002818">
    <property type="entry name" value="DJ-1/PfpI"/>
</dbReference>
<dbReference type="NCBIfam" id="TIGR01382">
    <property type="entry name" value="PfpI"/>
    <property type="match status" value="1"/>
</dbReference>
<dbReference type="Pfam" id="PF01965">
    <property type="entry name" value="DJ-1_PfpI"/>
    <property type="match status" value="1"/>
</dbReference>
<dbReference type="InterPro" id="IPR029062">
    <property type="entry name" value="Class_I_gatase-like"/>
</dbReference>
<accession>S9P6B7</accession>
<name>S9P6B7_CYSF2</name>
<dbReference type="SUPFAM" id="SSF52317">
    <property type="entry name" value="Class I glutamine amidotransferase-like"/>
    <property type="match status" value="1"/>
</dbReference>